<sequence>MSATKDIAEARELLERAEHESDPEQECEHIEEALILLETAEDMTPQQEELIANVRLAYARRFLNRVARLKKSTFETWSHYLTIVEMLEPEIDTLAQEDPELAEHRRAFVAMWGPEVQAALERSQKS</sequence>
<feature type="region of interest" description="Disordered" evidence="1">
    <location>
        <begin position="1"/>
        <end position="26"/>
    </location>
</feature>
<organism evidence="2 3">
    <name type="scientific">Usitatibacter rugosus</name>
    <dbReference type="NCBI Taxonomy" id="2732067"/>
    <lineage>
        <taxon>Bacteria</taxon>
        <taxon>Pseudomonadati</taxon>
        <taxon>Pseudomonadota</taxon>
        <taxon>Betaproteobacteria</taxon>
        <taxon>Nitrosomonadales</taxon>
        <taxon>Usitatibacteraceae</taxon>
        <taxon>Usitatibacter</taxon>
    </lineage>
</organism>
<dbReference type="EMBL" id="CP053069">
    <property type="protein sequence ID" value="QJR09413.1"/>
    <property type="molecule type" value="Genomic_DNA"/>
</dbReference>
<protein>
    <submittedName>
        <fullName evidence="2">Uncharacterized protein</fullName>
    </submittedName>
</protein>
<proteinExistence type="predicted"/>
<dbReference type="KEGG" id="uru:DSM104443_00457"/>
<dbReference type="AlphaFoldDB" id="A0A6M4GSY4"/>
<dbReference type="Proteomes" id="UP000501534">
    <property type="component" value="Chromosome"/>
</dbReference>
<dbReference type="RefSeq" id="WP_171089101.1">
    <property type="nucleotide sequence ID" value="NZ_CP053069.1"/>
</dbReference>
<keyword evidence="3" id="KW-1185">Reference proteome</keyword>
<accession>A0A6M4GSY4</accession>
<name>A0A6M4GSY4_9PROT</name>
<gene>
    <name evidence="2" type="ORF">DSM104443_00457</name>
</gene>
<reference evidence="2 3" key="1">
    <citation type="submission" date="2020-04" db="EMBL/GenBank/DDBJ databases">
        <title>Usitatibacter rugosus gen. nov., sp. nov. and Usitatibacter palustris sp. nov., novel members of Usitatibacteraceae fam. nov. within the order Nitrosomonadales isolated from soil.</title>
        <authorList>
            <person name="Huber K.J."/>
            <person name="Neumann-Schaal M."/>
            <person name="Geppert A."/>
            <person name="Luckner M."/>
            <person name="Wanner G."/>
            <person name="Overmann J."/>
        </authorList>
    </citation>
    <scope>NUCLEOTIDE SEQUENCE [LARGE SCALE GENOMIC DNA]</scope>
    <source>
        <strain evidence="2 3">0125_3</strain>
    </source>
</reference>
<evidence type="ECO:0000313" key="2">
    <source>
        <dbReference type="EMBL" id="QJR09413.1"/>
    </source>
</evidence>
<evidence type="ECO:0000313" key="3">
    <source>
        <dbReference type="Proteomes" id="UP000501534"/>
    </source>
</evidence>
<evidence type="ECO:0000256" key="1">
    <source>
        <dbReference type="SAM" id="MobiDB-lite"/>
    </source>
</evidence>